<name>A0ABV8X4Q6_9LACT</name>
<reference evidence="4" key="1">
    <citation type="journal article" date="2019" name="Int. J. Syst. Evol. Microbiol.">
        <title>The Global Catalogue of Microorganisms (GCM) 10K type strain sequencing project: providing services to taxonomists for standard genome sequencing and annotation.</title>
        <authorList>
            <consortium name="The Broad Institute Genomics Platform"/>
            <consortium name="The Broad Institute Genome Sequencing Center for Infectious Disease"/>
            <person name="Wu L."/>
            <person name="Ma J."/>
        </authorList>
    </citation>
    <scope>NUCLEOTIDE SEQUENCE [LARGE SCALE GENOMIC DNA]</scope>
    <source>
        <strain evidence="4">CCUG 59778</strain>
    </source>
</reference>
<feature type="domain" description="VOC" evidence="2">
    <location>
        <begin position="3"/>
        <end position="118"/>
    </location>
</feature>
<protein>
    <submittedName>
        <fullName evidence="3">VOC family protein</fullName>
    </submittedName>
</protein>
<dbReference type="InterPro" id="IPR029068">
    <property type="entry name" value="Glyas_Bleomycin-R_OHBP_Dase"/>
</dbReference>
<dbReference type="PANTHER" id="PTHR43048">
    <property type="entry name" value="METHYLMALONYL-COA EPIMERASE"/>
    <property type="match status" value="1"/>
</dbReference>
<evidence type="ECO:0000313" key="4">
    <source>
        <dbReference type="Proteomes" id="UP001595817"/>
    </source>
</evidence>
<comment type="caution">
    <text evidence="3">The sequence shown here is derived from an EMBL/GenBank/DDBJ whole genome shotgun (WGS) entry which is preliminary data.</text>
</comment>
<dbReference type="Pfam" id="PF00903">
    <property type="entry name" value="Glyoxalase"/>
    <property type="match status" value="1"/>
</dbReference>
<dbReference type="Proteomes" id="UP001595817">
    <property type="component" value="Unassembled WGS sequence"/>
</dbReference>
<organism evidence="3 4">
    <name type="scientific">Chungangia koreensis</name>
    <dbReference type="NCBI Taxonomy" id="752657"/>
    <lineage>
        <taxon>Bacteria</taxon>
        <taxon>Bacillati</taxon>
        <taxon>Bacillota</taxon>
        <taxon>Bacilli</taxon>
        <taxon>Lactobacillales</taxon>
        <taxon>Chungangia</taxon>
    </lineage>
</organism>
<accession>A0ABV8X4Q6</accession>
<dbReference type="RefSeq" id="WP_378155290.1">
    <property type="nucleotide sequence ID" value="NZ_JBHSEC010000019.1"/>
</dbReference>
<evidence type="ECO:0000259" key="2">
    <source>
        <dbReference type="PROSITE" id="PS51819"/>
    </source>
</evidence>
<dbReference type="Gene3D" id="3.10.180.10">
    <property type="entry name" value="2,3-Dihydroxybiphenyl 1,2-Dioxygenase, domain 1"/>
    <property type="match status" value="1"/>
</dbReference>
<sequence>MSQICVVGIYVPELEKAIAFYRDILGFEVEKEYGKTIVSLKHGDLPLILEQSNEAKIKSENGVSGVVLTFSTTDINETLQYLNSKDVDVLSTEPEDCPPGKFIRFKDPFGNILEYLQFV</sequence>
<dbReference type="InterPro" id="IPR051785">
    <property type="entry name" value="MMCE/EMCE_epimerase"/>
</dbReference>
<proteinExistence type="predicted"/>
<dbReference type="PROSITE" id="PS51819">
    <property type="entry name" value="VOC"/>
    <property type="match status" value="1"/>
</dbReference>
<dbReference type="PANTHER" id="PTHR43048:SF3">
    <property type="entry name" value="METHYLMALONYL-COA EPIMERASE, MITOCHONDRIAL"/>
    <property type="match status" value="1"/>
</dbReference>
<dbReference type="SUPFAM" id="SSF54593">
    <property type="entry name" value="Glyoxalase/Bleomycin resistance protein/Dihydroxybiphenyl dioxygenase"/>
    <property type="match status" value="1"/>
</dbReference>
<dbReference type="InterPro" id="IPR037523">
    <property type="entry name" value="VOC_core"/>
</dbReference>
<dbReference type="EMBL" id="JBHSEC010000019">
    <property type="protein sequence ID" value="MFC4410912.1"/>
    <property type="molecule type" value="Genomic_DNA"/>
</dbReference>
<gene>
    <name evidence="3" type="ORF">ACFOZY_10835</name>
</gene>
<keyword evidence="1" id="KW-0479">Metal-binding</keyword>
<dbReference type="InterPro" id="IPR004360">
    <property type="entry name" value="Glyas_Fos-R_dOase_dom"/>
</dbReference>
<evidence type="ECO:0000313" key="3">
    <source>
        <dbReference type="EMBL" id="MFC4410912.1"/>
    </source>
</evidence>
<keyword evidence="4" id="KW-1185">Reference proteome</keyword>
<evidence type="ECO:0000256" key="1">
    <source>
        <dbReference type="ARBA" id="ARBA00022723"/>
    </source>
</evidence>